<reference evidence="2 3" key="1">
    <citation type="journal article" date="2023" name="Int. J. Syst. Evol. Microbiol.">
        <title>Methylocystis iwaonis sp. nov., a type II methane-oxidizing bacterium from surface soil of a rice paddy field in Japan, and emended description of the genus Methylocystis (ex Whittenbury et al. 1970) Bowman et al. 1993.</title>
        <authorList>
            <person name="Kaise H."/>
            <person name="Sawadogo J.B."/>
            <person name="Alam M.S."/>
            <person name="Ueno C."/>
            <person name="Dianou D."/>
            <person name="Shinjo R."/>
            <person name="Asakawa S."/>
        </authorList>
    </citation>
    <scope>NUCLEOTIDE SEQUENCE [LARGE SCALE GENOMIC DNA]</scope>
    <source>
        <strain evidence="2 3">SS37A-Re</strain>
    </source>
</reference>
<dbReference type="PANTHER" id="PTHR38831:SF2">
    <property type="entry name" value="TYPE II SECRETION SYSTEM PROTEIN K"/>
    <property type="match status" value="1"/>
</dbReference>
<keyword evidence="3" id="KW-1185">Reference proteome</keyword>
<feature type="transmembrane region" description="Helical" evidence="1">
    <location>
        <begin position="15"/>
        <end position="37"/>
    </location>
</feature>
<keyword evidence="1" id="KW-1133">Transmembrane helix</keyword>
<name>A0ABN6VK84_9HYPH</name>
<dbReference type="SUPFAM" id="SSF158544">
    <property type="entry name" value="GspK insert domain-like"/>
    <property type="match status" value="1"/>
</dbReference>
<dbReference type="InterPro" id="IPR038072">
    <property type="entry name" value="GspK_central_sf"/>
</dbReference>
<evidence type="ECO:0000313" key="3">
    <source>
        <dbReference type="Proteomes" id="UP001317629"/>
    </source>
</evidence>
<dbReference type="EMBL" id="AP027142">
    <property type="protein sequence ID" value="BDV34757.1"/>
    <property type="molecule type" value="Genomic_DNA"/>
</dbReference>
<sequence>MTRFKFASARRKRRAGFALLAVIWGTGLIAMMVVAFMTSGRLRLQTAHNIAGATQASFIAESAINLATLTLLSKRDAAVGGPNAEPIVYDGAPSFCVLDGAAIALAIEEEGGKIDLNAATPELLQLALAGIGLDQRAAKAVANAIVSFRTAAAPGQIAPTPASDKPIEPKHGLFETVLELDQVSGVDPALFRALIPLVTVHSRSPGIDPQTSPPALFAALSSFPVEQVGLLAATPYPNQLNRKDSRFPMNFVQLADHGAYLIHAEALLASGQTSAKDAIVDMRPSSGKPFALKEMRRGSSRYAQRLREVIASNGAGVPDC</sequence>
<protein>
    <recommendedName>
        <fullName evidence="4">General secretion pathway protein GspK</fullName>
    </recommendedName>
</protein>
<gene>
    <name evidence="2" type="ORF">SS37A_22860</name>
</gene>
<evidence type="ECO:0000256" key="1">
    <source>
        <dbReference type="SAM" id="Phobius"/>
    </source>
</evidence>
<accession>A0ABN6VK84</accession>
<evidence type="ECO:0000313" key="2">
    <source>
        <dbReference type="EMBL" id="BDV34757.1"/>
    </source>
</evidence>
<organism evidence="2 3">
    <name type="scientific">Methylocystis iwaonis</name>
    <dbReference type="NCBI Taxonomy" id="2885079"/>
    <lineage>
        <taxon>Bacteria</taxon>
        <taxon>Pseudomonadati</taxon>
        <taxon>Pseudomonadota</taxon>
        <taxon>Alphaproteobacteria</taxon>
        <taxon>Hyphomicrobiales</taxon>
        <taxon>Methylocystaceae</taxon>
        <taxon>Methylocystis</taxon>
    </lineage>
</organism>
<dbReference type="Gene3D" id="1.10.40.60">
    <property type="entry name" value="EpsJ-like"/>
    <property type="match status" value="1"/>
</dbReference>
<dbReference type="RefSeq" id="WP_281928027.1">
    <property type="nucleotide sequence ID" value="NZ_AP027142.1"/>
</dbReference>
<dbReference type="InterPro" id="IPR005628">
    <property type="entry name" value="GspK"/>
</dbReference>
<keyword evidence="1" id="KW-0472">Membrane</keyword>
<proteinExistence type="predicted"/>
<keyword evidence="1" id="KW-0812">Transmembrane</keyword>
<evidence type="ECO:0008006" key="4">
    <source>
        <dbReference type="Google" id="ProtNLM"/>
    </source>
</evidence>
<dbReference type="Proteomes" id="UP001317629">
    <property type="component" value="Chromosome"/>
</dbReference>
<dbReference type="PANTHER" id="PTHR38831">
    <property type="entry name" value="TYPE II SECRETION SYSTEM PROTEIN K"/>
    <property type="match status" value="1"/>
</dbReference>